<dbReference type="InterPro" id="IPR001138">
    <property type="entry name" value="Zn2Cys6_DnaBD"/>
</dbReference>
<feature type="domain" description="Zn(2)-C6 fungal-type" evidence="3">
    <location>
        <begin position="9"/>
        <end position="37"/>
    </location>
</feature>
<dbReference type="InterPro" id="IPR053178">
    <property type="entry name" value="Osmoadaptation_assoc"/>
</dbReference>
<dbReference type="Proteomes" id="UP000070700">
    <property type="component" value="Unassembled WGS sequence"/>
</dbReference>
<dbReference type="InParanoid" id="A0A194XLY8"/>
<keyword evidence="5" id="KW-1185">Reference proteome</keyword>
<dbReference type="CDD" id="cd00067">
    <property type="entry name" value="GAL4"/>
    <property type="match status" value="1"/>
</dbReference>
<dbReference type="RefSeq" id="XP_018075615.1">
    <property type="nucleotide sequence ID" value="XM_018218211.1"/>
</dbReference>
<sequence length="446" mass="50434">MVGVPLSRGCQTCRKRKIKCDETHPKCTRCKKSGLLCLGYKSRLKFMDEGPKLQKKPRQPQRLVRQDVPRTLPSSASENLSLQLCQTFRSDLPAVKNLRSFTKTYFVNDLPRHVGLSTACDLAMKALCLAHSTLLSSCGDSFVRSRIQYGLALTELQHCLADSRLARTTGTLCATMILGIIEQLLHADFRASIRHAGGAARLIEVIGISHFDDPFAYGMFHAFQGAIVVESILYQRGCFLDSPLWRGVCERTQTPFSALFSLLSQFPEFLSALRDLKEKSSDAEEDRIRLREKIVRLRNDLLIWRFDPAYTELFHTISHHAEGFLEKSIIYTSSKSLSLLITYSAMMILINAALLVLSGVEAFDHRAENLVLARQICQSYENSRKFLPVGSVAIDFSFRAAYLVSDSEQRGWIAEKLCKMQSSLCRWQDDQTIVVELDSCFDYLAY</sequence>
<dbReference type="GeneID" id="28827937"/>
<dbReference type="SMART" id="SM00066">
    <property type="entry name" value="GAL4"/>
    <property type="match status" value="1"/>
</dbReference>
<dbReference type="PANTHER" id="PTHR38111">
    <property type="entry name" value="ZN(2)-C6 FUNGAL-TYPE DOMAIN-CONTAINING PROTEIN-RELATED"/>
    <property type="match status" value="1"/>
</dbReference>
<dbReference type="OrthoDB" id="4314040at2759"/>
<keyword evidence="1" id="KW-0539">Nucleus</keyword>
<accession>A0A194XLY8</accession>
<proteinExistence type="predicted"/>
<evidence type="ECO:0000256" key="2">
    <source>
        <dbReference type="SAM" id="Coils"/>
    </source>
</evidence>
<protein>
    <recommendedName>
        <fullName evidence="3">Zn(2)-C6 fungal-type domain-containing protein</fullName>
    </recommendedName>
</protein>
<evidence type="ECO:0000259" key="3">
    <source>
        <dbReference type="PROSITE" id="PS50048"/>
    </source>
</evidence>
<evidence type="ECO:0000313" key="4">
    <source>
        <dbReference type="EMBL" id="KUJ21260.1"/>
    </source>
</evidence>
<keyword evidence="2" id="KW-0175">Coiled coil</keyword>
<dbReference type="Gene3D" id="4.10.240.10">
    <property type="entry name" value="Zn(2)-C6 fungal-type DNA-binding domain"/>
    <property type="match status" value="1"/>
</dbReference>
<dbReference type="EMBL" id="KQ947408">
    <property type="protein sequence ID" value="KUJ21260.1"/>
    <property type="molecule type" value="Genomic_DNA"/>
</dbReference>
<gene>
    <name evidence="4" type="ORF">LY89DRAFT_715501</name>
</gene>
<name>A0A194XLY8_MOLSC</name>
<dbReference type="InterPro" id="IPR036864">
    <property type="entry name" value="Zn2-C6_fun-type_DNA-bd_sf"/>
</dbReference>
<dbReference type="Pfam" id="PF00172">
    <property type="entry name" value="Zn_clus"/>
    <property type="match status" value="1"/>
</dbReference>
<dbReference type="GO" id="GO:0000981">
    <property type="term" value="F:DNA-binding transcription factor activity, RNA polymerase II-specific"/>
    <property type="evidence" value="ECO:0007669"/>
    <property type="project" value="InterPro"/>
</dbReference>
<dbReference type="PROSITE" id="PS00463">
    <property type="entry name" value="ZN2_CY6_FUNGAL_1"/>
    <property type="match status" value="1"/>
</dbReference>
<dbReference type="GO" id="GO:0008270">
    <property type="term" value="F:zinc ion binding"/>
    <property type="evidence" value="ECO:0007669"/>
    <property type="project" value="InterPro"/>
</dbReference>
<feature type="coiled-coil region" evidence="2">
    <location>
        <begin position="273"/>
        <end position="300"/>
    </location>
</feature>
<dbReference type="STRING" id="149040.A0A194XLY8"/>
<evidence type="ECO:0000256" key="1">
    <source>
        <dbReference type="ARBA" id="ARBA00023242"/>
    </source>
</evidence>
<reference evidence="4 5" key="1">
    <citation type="submission" date="2015-10" db="EMBL/GenBank/DDBJ databases">
        <title>Full genome of DAOMC 229536 Phialocephala scopiformis, a fungal endophyte of spruce producing the potent anti-insectan compound rugulosin.</title>
        <authorList>
            <consortium name="DOE Joint Genome Institute"/>
            <person name="Walker A.K."/>
            <person name="Frasz S.L."/>
            <person name="Seifert K.A."/>
            <person name="Miller J.D."/>
            <person name="Mondo S.J."/>
            <person name="Labutti K."/>
            <person name="Lipzen A."/>
            <person name="Dockter R."/>
            <person name="Kennedy M."/>
            <person name="Grigoriev I.V."/>
            <person name="Spatafora J.W."/>
        </authorList>
    </citation>
    <scope>NUCLEOTIDE SEQUENCE [LARGE SCALE GENOMIC DNA]</scope>
    <source>
        <strain evidence="4 5">CBS 120377</strain>
    </source>
</reference>
<organism evidence="4 5">
    <name type="scientific">Mollisia scopiformis</name>
    <name type="common">Conifer needle endophyte fungus</name>
    <name type="synonym">Phialocephala scopiformis</name>
    <dbReference type="NCBI Taxonomy" id="149040"/>
    <lineage>
        <taxon>Eukaryota</taxon>
        <taxon>Fungi</taxon>
        <taxon>Dikarya</taxon>
        <taxon>Ascomycota</taxon>
        <taxon>Pezizomycotina</taxon>
        <taxon>Leotiomycetes</taxon>
        <taxon>Helotiales</taxon>
        <taxon>Mollisiaceae</taxon>
        <taxon>Mollisia</taxon>
    </lineage>
</organism>
<dbReference type="AlphaFoldDB" id="A0A194XLY8"/>
<dbReference type="PROSITE" id="PS50048">
    <property type="entry name" value="ZN2_CY6_FUNGAL_2"/>
    <property type="match status" value="1"/>
</dbReference>
<evidence type="ECO:0000313" key="5">
    <source>
        <dbReference type="Proteomes" id="UP000070700"/>
    </source>
</evidence>
<dbReference type="KEGG" id="psco:LY89DRAFT_715501"/>
<dbReference type="SUPFAM" id="SSF57701">
    <property type="entry name" value="Zn2/Cys6 DNA-binding domain"/>
    <property type="match status" value="1"/>
</dbReference>